<dbReference type="EMBL" id="BMAU01021395">
    <property type="protein sequence ID" value="GFY30960.1"/>
    <property type="molecule type" value="Genomic_DNA"/>
</dbReference>
<comment type="caution">
    <text evidence="1">The sequence shown here is derived from an EMBL/GenBank/DDBJ whole genome shotgun (WGS) entry which is preliminary data.</text>
</comment>
<evidence type="ECO:0000313" key="2">
    <source>
        <dbReference type="Proteomes" id="UP000887159"/>
    </source>
</evidence>
<evidence type="ECO:0008006" key="3">
    <source>
        <dbReference type="Google" id="ProtNLM"/>
    </source>
</evidence>
<dbReference type="AlphaFoldDB" id="A0A8X7BGZ6"/>
<organism evidence="1 2">
    <name type="scientific">Trichonephila clavipes</name>
    <name type="common">Golden silk orbweaver</name>
    <name type="synonym">Nephila clavipes</name>
    <dbReference type="NCBI Taxonomy" id="2585209"/>
    <lineage>
        <taxon>Eukaryota</taxon>
        <taxon>Metazoa</taxon>
        <taxon>Ecdysozoa</taxon>
        <taxon>Arthropoda</taxon>
        <taxon>Chelicerata</taxon>
        <taxon>Arachnida</taxon>
        <taxon>Araneae</taxon>
        <taxon>Araneomorphae</taxon>
        <taxon>Entelegynae</taxon>
        <taxon>Araneoidea</taxon>
        <taxon>Nephilidae</taxon>
        <taxon>Trichonephila</taxon>
    </lineage>
</organism>
<proteinExistence type="predicted"/>
<gene>
    <name evidence="1" type="primary">AVEN_182390_1</name>
    <name evidence="1" type="ORF">TNCV_1629331</name>
</gene>
<dbReference type="Proteomes" id="UP000887159">
    <property type="component" value="Unassembled WGS sequence"/>
</dbReference>
<sequence>MDQWVTVLFTDESRFSLKIDSRHSFIRREPGTRYLLFNVREIDNYGEGGLIRGLIEGRHHVGWPDACGPEFILMNDNAMPYRVLLVDEFLQSEDVHRMDWPARSSDLNSIQHVWDAVGRAIAARNRSPRTTQEKKTAFLNEWDQLSQ</sequence>
<name>A0A8X7BGZ6_TRICX</name>
<protein>
    <recommendedName>
        <fullName evidence="3">Tc1-like transposase DDE domain-containing protein</fullName>
    </recommendedName>
</protein>
<dbReference type="InterPro" id="IPR036397">
    <property type="entry name" value="RNaseH_sf"/>
</dbReference>
<evidence type="ECO:0000313" key="1">
    <source>
        <dbReference type="EMBL" id="GFY30960.1"/>
    </source>
</evidence>
<reference evidence="1" key="1">
    <citation type="submission" date="2020-08" db="EMBL/GenBank/DDBJ databases">
        <title>Multicomponent nature underlies the extraordinary mechanical properties of spider dragline silk.</title>
        <authorList>
            <person name="Kono N."/>
            <person name="Nakamura H."/>
            <person name="Mori M."/>
            <person name="Yoshida Y."/>
            <person name="Ohtoshi R."/>
            <person name="Malay A.D."/>
            <person name="Moran D.A.P."/>
            <person name="Tomita M."/>
            <person name="Numata K."/>
            <person name="Arakawa K."/>
        </authorList>
    </citation>
    <scope>NUCLEOTIDE SEQUENCE</scope>
</reference>
<dbReference type="GO" id="GO:0003676">
    <property type="term" value="F:nucleic acid binding"/>
    <property type="evidence" value="ECO:0007669"/>
    <property type="project" value="InterPro"/>
</dbReference>
<accession>A0A8X7BGZ6</accession>
<keyword evidence="2" id="KW-1185">Reference proteome</keyword>
<dbReference type="Gene3D" id="3.30.420.10">
    <property type="entry name" value="Ribonuclease H-like superfamily/Ribonuclease H"/>
    <property type="match status" value="1"/>
</dbReference>